<dbReference type="GeneID" id="5477709"/>
<feature type="compositionally biased region" description="Polar residues" evidence="1">
    <location>
        <begin position="92"/>
        <end position="102"/>
    </location>
</feature>
<evidence type="ECO:0000313" key="2">
    <source>
        <dbReference type="EMBL" id="EDO05922.1"/>
    </source>
</evidence>
<dbReference type="RefSeq" id="XP_001609490.1">
    <property type="nucleotide sequence ID" value="XM_001609440.1"/>
</dbReference>
<accession>A7AVU6</accession>
<dbReference type="OMA" id="WHRNENC"/>
<dbReference type="VEuPathDB" id="PiroplasmaDB:BBOV_IV003260"/>
<evidence type="ECO:0000256" key="1">
    <source>
        <dbReference type="SAM" id="MobiDB-lite"/>
    </source>
</evidence>
<reference evidence="3" key="2">
    <citation type="journal article" date="2020" name="Data Brief">
        <title>Transcriptome dataset of Babesia bovis life stages within vertebrate and invertebrate hosts.</title>
        <authorList>
            <person name="Ueti M.W."/>
            <person name="Johnson W.C."/>
            <person name="Kappmeyer L.S."/>
            <person name="Herndon D.R."/>
            <person name="Mousel M.R."/>
            <person name="Reif K.E."/>
            <person name="Taus N.S."/>
            <person name="Ifeonu O.O."/>
            <person name="Silva J.C."/>
            <person name="Suarez C.E."/>
            <person name="Brayton K.A."/>
        </authorList>
    </citation>
    <scope>NUCLEOTIDE SEQUENCE [LARGE SCALE GENOMIC DNA]</scope>
</reference>
<dbReference type="Proteomes" id="UP000002173">
    <property type="component" value="Unassembled WGS sequence"/>
</dbReference>
<gene>
    <name evidence="2" type="ORF">BBOV_IV003260</name>
</gene>
<reference evidence="3" key="3">
    <citation type="journal article" date="2021" name="Int. J. Parasitol.">
        <title>Comparative analysis of gene expression between Babesia bovis blood stages and kinetes allowed by improved genome annotation.</title>
        <authorList>
            <person name="Ueti M.W."/>
            <person name="Johnson W.C."/>
            <person name="Kappmeyer L.S."/>
            <person name="Herndon D.R."/>
            <person name="Mousel M.R."/>
            <person name="Reif K.E."/>
            <person name="Taus N.S."/>
            <person name="Ifeonu O.O."/>
            <person name="Silva J.C."/>
            <person name="Suarez C.E."/>
            <person name="Brayton K.A."/>
        </authorList>
    </citation>
    <scope>NUCLEOTIDE SEQUENCE [LARGE SCALE GENOMIC DNA]</scope>
</reference>
<dbReference type="InParanoid" id="A7AVU6"/>
<name>A7AVU6_BABBO</name>
<sequence>MYICSVFTARFQLFKRLTWEYKNDSRTFSNVVNNVLLALSAADSKASLARVARSSNSHNVVHGEIEPSITSSAHLVDSTSVPKEDGPGVTLPNLSQDESATSTTNREFVGIMSPVWCNGIRNVIRHRYTDEGVWSILYNHLPSGRFCISLSDLPHINRVLLSIRSFECRNAAVQSKVSKITGKLLKGICLAARKELNRGVIDLKTMPHRLGHATESPPFTEEHDPLLCTPTVDESNCPKAFTDDLWKTWYILYKSPTIRCNDTMEILLEVLDRHKKVVDSFDLGRVLRMMSCILSSKCLSLIEERLLIKLYKRMLYIIDARLRSISFEDIAEGGESCNLAAYQDKKVEVLQDVPDEHSEAINAMEPITGRNNMLLKQGNLFWTLSHVRDSLGTVADMWHRMPTSSFGSILHSELNVNGILWLLKVSKITLERSVAIHQRLWSCAISYTSIPSSGSTHMYPDELYKGDIISMVRSLDSGIKILKSVVAKRVVEKSSEGSSLDRLTEPLYDFCLVHFHNPPHSIVRLNKQQVAAGYYLILHGAVSCECSIDRIDLILTWTLSMLHASIDKFVEHNPGELLHLVATVDKLLCLIRDLDASAAKCSEIQDTICGTLVKLSEVPESIHQHWINNGDISYLLMLLQRYGCLSYSNISRIIPNTKVKWWTWDPHKIAIFCHSVSKLGSLNNDTLLGTMDASLQTTDLGQLDNHDAITCMEDILLPIGNMFCELDRLLKQDPKLLCHLNHAQLLSLATCYATANGSLSLPLEQMLLDRVHRMNIVECVQAMCLRSVVILKASINRIKRLLEHGNRIVDITPILEYIYNGICLNRVDPSSVGLNVNSNNLFPRNVDTKINCDPVDAIAIVKQLCEVLSRIESDVMVLSDLDYFQRKLEKKLYNETRIKHVAIDREQSIGTLVIASQSAKEMLLNENVQNEHQVVYTTLANLFGQRQCN</sequence>
<evidence type="ECO:0000313" key="3">
    <source>
        <dbReference type="Proteomes" id="UP000002173"/>
    </source>
</evidence>
<reference evidence="2 3" key="1">
    <citation type="journal article" date="2007" name="PLoS Pathog.">
        <title>Genome sequence of Babesia bovis and comparative analysis of apicomplexan hemoprotozoa.</title>
        <authorList>
            <person name="Brayton K.A."/>
            <person name="Lau A.O.T."/>
            <person name="Herndon D.R."/>
            <person name="Hannick L."/>
            <person name="Kappmeyer L.S."/>
            <person name="Berens S.J."/>
            <person name="Bidwell S.L."/>
            <person name="Brown W.C."/>
            <person name="Crabtree J."/>
            <person name="Fadrosh D."/>
            <person name="Feldblum T."/>
            <person name="Forberger H.A."/>
            <person name="Haas B.J."/>
            <person name="Howell J.M."/>
            <person name="Khouri H."/>
            <person name="Koo H."/>
            <person name="Mann D.J."/>
            <person name="Norimine J."/>
            <person name="Paulsen I.T."/>
            <person name="Radune D."/>
            <person name="Ren Q."/>
            <person name="Smith R.K. Jr."/>
            <person name="Suarez C.E."/>
            <person name="White O."/>
            <person name="Wortman J.R."/>
            <person name="Knowles D.P. Jr."/>
            <person name="McElwain T.F."/>
            <person name="Nene V.M."/>
        </authorList>
    </citation>
    <scope>NUCLEOTIDE SEQUENCE [LARGE SCALE GENOMIC DNA]</scope>
    <source>
        <strain evidence="2">T2Bo</strain>
    </source>
</reference>
<proteinExistence type="predicted"/>
<dbReference type="AlphaFoldDB" id="A7AVU6"/>
<keyword evidence="3" id="KW-1185">Reference proteome</keyword>
<comment type="caution">
    <text evidence="2">The sequence shown here is derived from an EMBL/GenBank/DDBJ whole genome shotgun (WGS) entry which is preliminary data.</text>
</comment>
<dbReference type="KEGG" id="bbo:BBOV_IV003260"/>
<organism evidence="2 3">
    <name type="scientific">Babesia bovis</name>
    <dbReference type="NCBI Taxonomy" id="5865"/>
    <lineage>
        <taxon>Eukaryota</taxon>
        <taxon>Sar</taxon>
        <taxon>Alveolata</taxon>
        <taxon>Apicomplexa</taxon>
        <taxon>Aconoidasida</taxon>
        <taxon>Piroplasmida</taxon>
        <taxon>Babesiidae</taxon>
        <taxon>Babesia</taxon>
    </lineage>
</organism>
<dbReference type="EMBL" id="AAXT01000004">
    <property type="protein sequence ID" value="EDO05922.1"/>
    <property type="molecule type" value="Genomic_DNA"/>
</dbReference>
<feature type="region of interest" description="Disordered" evidence="1">
    <location>
        <begin position="76"/>
        <end position="102"/>
    </location>
</feature>
<protein>
    <submittedName>
        <fullName evidence="2">Uncharacterized protein</fullName>
    </submittedName>
</protein>